<evidence type="ECO:0000313" key="2">
    <source>
        <dbReference type="EMBL" id="MDN0050833.1"/>
    </source>
</evidence>
<reference evidence="2" key="1">
    <citation type="submission" date="2023-06" db="EMBL/GenBank/DDBJ databases">
        <authorList>
            <person name="Zeman M."/>
            <person name="Kubasova T."/>
            <person name="Jahodarova E."/>
            <person name="Nykrynova M."/>
            <person name="Rychlik I."/>
        </authorList>
    </citation>
    <scope>NUCLEOTIDE SEQUENCE</scope>
    <source>
        <strain evidence="2">84_SSukc20</strain>
    </source>
</reference>
<keyword evidence="3" id="KW-1185">Reference proteome</keyword>
<dbReference type="InterPro" id="IPR013783">
    <property type="entry name" value="Ig-like_fold"/>
</dbReference>
<comment type="caution">
    <text evidence="2">The sequence shown here is derived from an EMBL/GenBank/DDBJ whole genome shotgun (WGS) entry which is preliminary data.</text>
</comment>
<name>A0ABT7X9R3_9BACE</name>
<dbReference type="Gene3D" id="2.60.40.10">
    <property type="entry name" value="Immunoglobulins"/>
    <property type="match status" value="3"/>
</dbReference>
<evidence type="ECO:0000313" key="3">
    <source>
        <dbReference type="Proteomes" id="UP001167871"/>
    </source>
</evidence>
<evidence type="ECO:0000256" key="1">
    <source>
        <dbReference type="SAM" id="SignalP"/>
    </source>
</evidence>
<dbReference type="Proteomes" id="UP001167871">
    <property type="component" value="Unassembled WGS sequence"/>
</dbReference>
<organism evidence="2 3">
    <name type="scientific">Bacteroides gallinaceum</name>
    <dbReference type="NCBI Taxonomy" id="1462571"/>
    <lineage>
        <taxon>Bacteria</taxon>
        <taxon>Pseudomonadati</taxon>
        <taxon>Bacteroidota</taxon>
        <taxon>Bacteroidia</taxon>
        <taxon>Bacteroidales</taxon>
        <taxon>Bacteroidaceae</taxon>
        <taxon>Bacteroides</taxon>
    </lineage>
</organism>
<proteinExistence type="predicted"/>
<feature type="signal peptide" evidence="1">
    <location>
        <begin position="1"/>
        <end position="24"/>
    </location>
</feature>
<dbReference type="RefSeq" id="WP_087406075.1">
    <property type="nucleotide sequence ID" value="NZ_JACJKZ010000081.1"/>
</dbReference>
<dbReference type="EMBL" id="JAUEII010000052">
    <property type="protein sequence ID" value="MDN0050833.1"/>
    <property type="molecule type" value="Genomic_DNA"/>
</dbReference>
<feature type="chain" id="PRO_5045214727" evidence="1">
    <location>
        <begin position="25"/>
        <end position="672"/>
    </location>
</feature>
<accession>A0ABT7X9R3</accession>
<keyword evidence="1" id="KW-0732">Signal</keyword>
<gene>
    <name evidence="2" type="ORF">QVO10_15865</name>
</gene>
<reference evidence="2" key="2">
    <citation type="submission" date="2024-05" db="EMBL/GenBank/DDBJ databases">
        <title>Identification and characterization of horizontal gene transfer across gut microbiota members of farm animals based on homology search.</title>
        <authorList>
            <person name="Schwarzerova J."/>
            <person name="Nykrynova M."/>
            <person name="Jureckova K."/>
            <person name="Cejkova D."/>
            <person name="Rychlik I."/>
        </authorList>
    </citation>
    <scope>NUCLEOTIDE SEQUENCE</scope>
    <source>
        <strain evidence="2">84_SSukc20</strain>
    </source>
</reference>
<protein>
    <submittedName>
        <fullName evidence="2">IPT/TIG domain-containing protein</fullName>
    </submittedName>
</protein>
<dbReference type="PROSITE" id="PS51257">
    <property type="entry name" value="PROKAR_LIPOPROTEIN"/>
    <property type="match status" value="1"/>
</dbReference>
<sequence length="672" mass="71026">MKNVNKIKTLLLSCLVLLGLSACDNDDLSTQQYTGGVSLNVYGPQPVVRGGTLRFLGSNLDQVTQVIIPGVNPITDIDVRQSGIPSEIWVQVPVDGPEEGYVTLVTANGEEITTLTQLTYEEPIVFEGFSPASAMPGETITITGDYLNLIHEVIFAEEVAVPEENFISHDRYQIQVVVPDSARTGEIILSDGAEELPNWIYSEEELEVGTPTVTSITTDTRFKAGERLSINGTALSLVDYVRFEGAEVPSAALAEDDKEPFNVNENGTNLTLTLPAEAASGTVELVLRSGVTVTASQHFEVVVPTDITVTTSRIKAGNALALSGNDLDLVTSLSFPSNEEGTTIDGGEFTVAANSLTLNTVPETAIDGNLSLNMANGMSVAVPYTLVKPTVTSYSANPVNAGETLTLTGTDLDLVTGVSIGGGSTATPIEGSTESNLTITVPMDSQSGPVSLILANGTSVESGTLNVNEAVFCYIANMPEEDIVVGTICQVEIANGDRLTEVQVDGTSVNYIVNGNNLLFNVPTTAGSNSTVKLISSNGEIEYTFPFVSGVAEETVIWTGNFDLGNWANGMQDLAWGGYDFSALQAGNTIIVYFTQDATASSWQLKLGRGSDWSTLPDFQEYAGGGDATDLTAGATSFSYQLGANDVNEILTNNGLIFQGANVTLTQISIIY</sequence>